<dbReference type="InterPro" id="IPR019819">
    <property type="entry name" value="Carboxylesterase_B_CS"/>
</dbReference>
<proteinExistence type="inferred from homology"/>
<reference evidence="6" key="1">
    <citation type="submission" date="2023-02" db="EMBL/GenBank/DDBJ databases">
        <title>Genome sequence of Hyphococcus flavus.</title>
        <authorList>
            <person name="Rong J.-C."/>
            <person name="Zhao Q."/>
            <person name="Yi M."/>
            <person name="Wu J.-Y."/>
        </authorList>
    </citation>
    <scope>NUCLEOTIDE SEQUENCE</scope>
    <source>
        <strain evidence="6">MCCC 1K03223</strain>
    </source>
</reference>
<feature type="domain" description="Carboxylesterase type B" evidence="5">
    <location>
        <begin position="33"/>
        <end position="378"/>
    </location>
</feature>
<dbReference type="Pfam" id="PF00135">
    <property type="entry name" value="COesterase"/>
    <property type="match status" value="2"/>
</dbReference>
<dbReference type="GO" id="GO:0016787">
    <property type="term" value="F:hydrolase activity"/>
    <property type="evidence" value="ECO:0007669"/>
    <property type="project" value="UniProtKB-KW"/>
</dbReference>
<evidence type="ECO:0000313" key="6">
    <source>
        <dbReference type="EMBL" id="WDI32926.1"/>
    </source>
</evidence>
<name>A0AAE9ZE48_9PROT</name>
<feature type="chain" id="PRO_5042175451" description="Carboxylic ester hydrolase" evidence="4">
    <location>
        <begin position="16"/>
        <end position="571"/>
    </location>
</feature>
<comment type="similarity">
    <text evidence="1 3">Belongs to the type-B carboxylesterase/lipase family.</text>
</comment>
<dbReference type="RefSeq" id="WP_274494880.1">
    <property type="nucleotide sequence ID" value="NZ_CP118166.1"/>
</dbReference>
<dbReference type="SUPFAM" id="SSF53474">
    <property type="entry name" value="alpha/beta-Hydrolases"/>
    <property type="match status" value="1"/>
</dbReference>
<sequence>MKFRLVVLACFTALAACGKKVTAPPAPEPDEATVRQTSLGEVIGVSVAEGAHAWRGLPYAKPPVGNLRWRAPQPAANWDGVRVAAEFSSRCTQMSNWFHQSEGIDPGQVIGSEDCLYLDLYAPADAMEKAASGEPLPVMVWIHGGSNVWGRSASYVGSNLARNEGVIVISVQYRLGPLGFFSHPALRADAQTSLDSAANFATLDLIQSLKWVRDNISSFGGDPERVTVFGESAGGHNVVTLLASPLAAGLFHRAIVQSGSFDSVSIADAESAESALSNPSMVVSERLGAETAKDLRALSAEALFAAYEGAEGATTDMPTVIEDGVVLPSGAMRDAFSSPDTFNAVPIITGVNRDEFKLFNLANPRLTKQFLGLFTTSRDKEFYDAASEYPSRIWRIRSVDEPAVQMAAGGHNEVYAYRFDWDEGGRFMFSDLKHLLGAAHAMEIPFVFNRFQLLGRLDKVMFQKKTAASREELSRAMGAYWAEFARNGAPAPDGLPAWPEWSANGGTLLRFDGREDGGIVAFAEEDNLAMVASDIVADQRMDQKERCYVIGIVGVWLPELANGIAVETGCA</sequence>
<dbReference type="EMBL" id="CP118166">
    <property type="protein sequence ID" value="WDI32926.1"/>
    <property type="molecule type" value="Genomic_DNA"/>
</dbReference>
<dbReference type="PROSITE" id="PS00941">
    <property type="entry name" value="CARBOXYLESTERASE_B_2"/>
    <property type="match status" value="1"/>
</dbReference>
<keyword evidence="2 3" id="KW-0378">Hydrolase</keyword>
<dbReference type="Gene3D" id="3.40.50.1820">
    <property type="entry name" value="alpha/beta hydrolase"/>
    <property type="match status" value="1"/>
</dbReference>
<dbReference type="InterPro" id="IPR050309">
    <property type="entry name" value="Type-B_Carboxylest/Lipase"/>
</dbReference>
<dbReference type="Proteomes" id="UP001214043">
    <property type="component" value="Chromosome"/>
</dbReference>
<dbReference type="EC" id="3.1.1.-" evidence="3"/>
<dbReference type="AlphaFoldDB" id="A0AAE9ZE48"/>
<evidence type="ECO:0000256" key="1">
    <source>
        <dbReference type="ARBA" id="ARBA00005964"/>
    </source>
</evidence>
<feature type="signal peptide" evidence="4">
    <location>
        <begin position="1"/>
        <end position="15"/>
    </location>
</feature>
<feature type="domain" description="Carboxylesterase type B" evidence="5">
    <location>
        <begin position="401"/>
        <end position="512"/>
    </location>
</feature>
<evidence type="ECO:0000313" key="7">
    <source>
        <dbReference type="Proteomes" id="UP001214043"/>
    </source>
</evidence>
<keyword evidence="4" id="KW-0732">Signal</keyword>
<dbReference type="InterPro" id="IPR019826">
    <property type="entry name" value="Carboxylesterase_B_AS"/>
</dbReference>
<protein>
    <recommendedName>
        <fullName evidence="3">Carboxylic ester hydrolase</fullName>
        <ecNumber evidence="3">3.1.1.-</ecNumber>
    </recommendedName>
</protein>
<dbReference type="KEGG" id="hfl:PUV54_06915"/>
<dbReference type="PROSITE" id="PS00122">
    <property type="entry name" value="CARBOXYLESTERASE_B_1"/>
    <property type="match status" value="1"/>
</dbReference>
<dbReference type="PANTHER" id="PTHR11559">
    <property type="entry name" value="CARBOXYLESTERASE"/>
    <property type="match status" value="1"/>
</dbReference>
<organism evidence="6 7">
    <name type="scientific">Hyphococcus flavus</name>
    <dbReference type="NCBI Taxonomy" id="1866326"/>
    <lineage>
        <taxon>Bacteria</taxon>
        <taxon>Pseudomonadati</taxon>
        <taxon>Pseudomonadota</taxon>
        <taxon>Alphaproteobacteria</taxon>
        <taxon>Parvularculales</taxon>
        <taxon>Parvularculaceae</taxon>
        <taxon>Hyphococcus</taxon>
    </lineage>
</organism>
<accession>A0AAE9ZE48</accession>
<dbReference type="InterPro" id="IPR029058">
    <property type="entry name" value="AB_hydrolase_fold"/>
</dbReference>
<keyword evidence="7" id="KW-1185">Reference proteome</keyword>
<dbReference type="InterPro" id="IPR002018">
    <property type="entry name" value="CarbesteraseB"/>
</dbReference>
<evidence type="ECO:0000256" key="2">
    <source>
        <dbReference type="ARBA" id="ARBA00022801"/>
    </source>
</evidence>
<evidence type="ECO:0000259" key="5">
    <source>
        <dbReference type="Pfam" id="PF00135"/>
    </source>
</evidence>
<gene>
    <name evidence="6" type="ORF">PUV54_06915</name>
</gene>
<evidence type="ECO:0000256" key="4">
    <source>
        <dbReference type="SAM" id="SignalP"/>
    </source>
</evidence>
<dbReference type="PROSITE" id="PS51257">
    <property type="entry name" value="PROKAR_LIPOPROTEIN"/>
    <property type="match status" value="1"/>
</dbReference>
<evidence type="ECO:0000256" key="3">
    <source>
        <dbReference type="RuleBase" id="RU361235"/>
    </source>
</evidence>